<dbReference type="InterPro" id="IPR001839">
    <property type="entry name" value="TGF-b_C"/>
</dbReference>
<dbReference type="EMBL" id="MU551643">
    <property type="protein sequence ID" value="KAI5620723.1"/>
    <property type="molecule type" value="Genomic_DNA"/>
</dbReference>
<feature type="non-terminal residue" evidence="7">
    <location>
        <position position="431"/>
    </location>
</feature>
<keyword evidence="8" id="KW-1185">Reference proteome</keyword>
<proteinExistence type="inferred from homology"/>
<dbReference type="GO" id="GO:0008083">
    <property type="term" value="F:growth factor activity"/>
    <property type="evidence" value="ECO:0007669"/>
    <property type="project" value="UniProtKB-KW"/>
</dbReference>
<keyword evidence="4" id="KW-0221">Differentiation</keyword>
<keyword evidence="2" id="KW-0964">Secreted</keyword>
<dbReference type="Pfam" id="PF04709">
    <property type="entry name" value="AMH_N"/>
    <property type="match status" value="1"/>
</dbReference>
<dbReference type="SMART" id="SM00204">
    <property type="entry name" value="TGFB"/>
    <property type="match status" value="1"/>
</dbReference>
<feature type="non-terminal residue" evidence="7">
    <location>
        <position position="1"/>
    </location>
</feature>
<evidence type="ECO:0000256" key="1">
    <source>
        <dbReference type="ARBA" id="ARBA00004613"/>
    </source>
</evidence>
<dbReference type="Proteomes" id="UP001205998">
    <property type="component" value="Unassembled WGS sequence"/>
</dbReference>
<protein>
    <submittedName>
        <fullName evidence="7">Muellerian-inhibiting factor isoform X1</fullName>
    </submittedName>
</protein>
<dbReference type="InterPro" id="IPR021203">
    <property type="entry name" value="Muellerian-inhibiting_factor"/>
</dbReference>
<organism evidence="7 8">
    <name type="scientific">Silurus asotus</name>
    <name type="common">Amur catfish</name>
    <name type="synonym">Parasilurus asotus</name>
    <dbReference type="NCBI Taxonomy" id="30991"/>
    <lineage>
        <taxon>Eukaryota</taxon>
        <taxon>Metazoa</taxon>
        <taxon>Chordata</taxon>
        <taxon>Craniata</taxon>
        <taxon>Vertebrata</taxon>
        <taxon>Euteleostomi</taxon>
        <taxon>Actinopterygii</taxon>
        <taxon>Neopterygii</taxon>
        <taxon>Teleostei</taxon>
        <taxon>Ostariophysi</taxon>
        <taxon>Siluriformes</taxon>
        <taxon>Siluridae</taxon>
        <taxon>Silurus</taxon>
    </lineage>
</organism>
<sequence>WDVEEDGTITLTLQFTNPEKCYEQTTSVVLLFFINFSTDFLKIKFSSQHLQPNTQVVCVSQATRFLVLTGGQAEGFTHEKVKLRMEVQNNSDKKMGLAELQAVMHRTKTRVKQSSPVILLFSKKPEHENVPHENGYVSKQCLSTKYTIVSDVTILSFSRTFLFLCELQKFLNEVSPQGNPLLAQHEVRTLSPGVLHSLPPLTLGVSSSESLLLELVNSTNPTVFYFPRQTSGLTAHRVELDLKPSLLSVLKFKLDQALAQVRTEDVGRDAMDTLRILSVLSALPEDVEAPETGLENQRKVQYRAVLLLKALQAVLGAWAVERAQRAARGGEEGPKLSQCRLESFTVSLEKYLLQPTTANIKNCEGACGFPLINGNNHAILLNSHLQSGQPLNRTLCCVPVAYDDLCVIEVYNDDTTISYKTNMVAKECGCR</sequence>
<dbReference type="GO" id="GO:0008406">
    <property type="term" value="P:gonad development"/>
    <property type="evidence" value="ECO:0007669"/>
    <property type="project" value="InterPro"/>
</dbReference>
<dbReference type="PANTHER" id="PTHR15009">
    <property type="entry name" value="MUELLERIAN-INHIBITING FACTOR"/>
    <property type="match status" value="1"/>
</dbReference>
<comment type="caution">
    <text evidence="7">The sequence shown here is derived from an EMBL/GenBank/DDBJ whole genome shotgun (WGS) entry which is preliminary data.</text>
</comment>
<keyword evidence="5" id="KW-0339">Growth factor</keyword>
<dbReference type="Gene3D" id="2.10.90.10">
    <property type="entry name" value="Cystine-knot cytokines"/>
    <property type="match status" value="1"/>
</dbReference>
<dbReference type="PANTHER" id="PTHR15009:SF4">
    <property type="entry name" value="MUELLERIAN-INHIBITING FACTOR"/>
    <property type="match status" value="1"/>
</dbReference>
<comment type="similarity">
    <text evidence="5">Belongs to the TGF-beta family.</text>
</comment>
<name>A0AAD5APV3_SILAS</name>
<evidence type="ECO:0000256" key="2">
    <source>
        <dbReference type="ARBA" id="ARBA00022525"/>
    </source>
</evidence>
<dbReference type="InterPro" id="IPR029034">
    <property type="entry name" value="Cystine-knot_cytokine"/>
</dbReference>
<feature type="domain" description="TGF-beta family profile" evidence="6">
    <location>
        <begin position="322"/>
        <end position="431"/>
    </location>
</feature>
<accession>A0AAD5APV3</accession>
<evidence type="ECO:0000259" key="6">
    <source>
        <dbReference type="PROSITE" id="PS51362"/>
    </source>
</evidence>
<dbReference type="PROSITE" id="PS51362">
    <property type="entry name" value="TGF_BETA_2"/>
    <property type="match status" value="1"/>
</dbReference>
<reference evidence="7" key="1">
    <citation type="submission" date="2018-07" db="EMBL/GenBank/DDBJ databases">
        <title>Comparative genomics of catfishes provides insights into carnivory and benthic adaptation.</title>
        <authorList>
            <person name="Zhang Y."/>
            <person name="Wang D."/>
            <person name="Peng Z."/>
            <person name="Zheng S."/>
            <person name="Shao F."/>
            <person name="Tao W."/>
        </authorList>
    </citation>
    <scope>NUCLEOTIDE SEQUENCE</scope>
    <source>
        <strain evidence="7">Chongqing</strain>
    </source>
</reference>
<gene>
    <name evidence="7" type="ORF">C0J50_19710</name>
</gene>
<evidence type="ECO:0000313" key="8">
    <source>
        <dbReference type="Proteomes" id="UP001205998"/>
    </source>
</evidence>
<keyword evidence="3" id="KW-0732">Signal</keyword>
<dbReference type="SUPFAM" id="SSF57501">
    <property type="entry name" value="Cystine-knot cytokines"/>
    <property type="match status" value="1"/>
</dbReference>
<dbReference type="InterPro" id="IPR006799">
    <property type="entry name" value="AMH_N"/>
</dbReference>
<dbReference type="Pfam" id="PF00019">
    <property type="entry name" value="TGF_beta"/>
    <property type="match status" value="1"/>
</dbReference>
<dbReference type="GO" id="GO:0030154">
    <property type="term" value="P:cell differentiation"/>
    <property type="evidence" value="ECO:0007669"/>
    <property type="project" value="UniProtKB-KW"/>
</dbReference>
<dbReference type="GO" id="GO:0005576">
    <property type="term" value="C:extracellular region"/>
    <property type="evidence" value="ECO:0007669"/>
    <property type="project" value="UniProtKB-SubCell"/>
</dbReference>
<comment type="subcellular location">
    <subcellularLocation>
        <location evidence="1">Secreted</location>
    </subcellularLocation>
</comment>
<evidence type="ECO:0000313" key="7">
    <source>
        <dbReference type="EMBL" id="KAI5620723.1"/>
    </source>
</evidence>
<evidence type="ECO:0000256" key="3">
    <source>
        <dbReference type="ARBA" id="ARBA00022729"/>
    </source>
</evidence>
<evidence type="ECO:0000256" key="4">
    <source>
        <dbReference type="ARBA" id="ARBA00022782"/>
    </source>
</evidence>
<dbReference type="CDD" id="cd13757">
    <property type="entry name" value="TGF_beta_AMH"/>
    <property type="match status" value="1"/>
</dbReference>
<evidence type="ECO:0000256" key="5">
    <source>
        <dbReference type="RuleBase" id="RU000354"/>
    </source>
</evidence>
<dbReference type="AlphaFoldDB" id="A0AAD5APV3"/>